<feature type="region of interest" description="Disordered" evidence="1">
    <location>
        <begin position="28"/>
        <end position="52"/>
    </location>
</feature>
<protein>
    <submittedName>
        <fullName evidence="2">Uncharacterized protein</fullName>
    </submittedName>
</protein>
<dbReference type="AlphaFoldDB" id="K0R7J1"/>
<comment type="caution">
    <text evidence="2">The sequence shown here is derived from an EMBL/GenBank/DDBJ whole genome shotgun (WGS) entry which is preliminary data.</text>
</comment>
<dbReference type="Proteomes" id="UP000266841">
    <property type="component" value="Unassembled WGS sequence"/>
</dbReference>
<evidence type="ECO:0000256" key="1">
    <source>
        <dbReference type="SAM" id="MobiDB-lite"/>
    </source>
</evidence>
<proteinExistence type="predicted"/>
<reference evidence="2 3" key="1">
    <citation type="journal article" date="2012" name="Genome Biol.">
        <title>Genome and low-iron response of an oceanic diatom adapted to chronic iron limitation.</title>
        <authorList>
            <person name="Lommer M."/>
            <person name="Specht M."/>
            <person name="Roy A.S."/>
            <person name="Kraemer L."/>
            <person name="Andreson R."/>
            <person name="Gutowska M.A."/>
            <person name="Wolf J."/>
            <person name="Bergner S.V."/>
            <person name="Schilhabel M.B."/>
            <person name="Klostermeier U.C."/>
            <person name="Beiko R.G."/>
            <person name="Rosenstiel P."/>
            <person name="Hippler M."/>
            <person name="Laroche J."/>
        </authorList>
    </citation>
    <scope>NUCLEOTIDE SEQUENCE [LARGE SCALE GENOMIC DNA]</scope>
    <source>
        <strain evidence="2 3">CCMP1005</strain>
    </source>
</reference>
<feature type="non-terminal residue" evidence="2">
    <location>
        <position position="1"/>
    </location>
</feature>
<organism evidence="2 3">
    <name type="scientific">Thalassiosira oceanica</name>
    <name type="common">Marine diatom</name>
    <dbReference type="NCBI Taxonomy" id="159749"/>
    <lineage>
        <taxon>Eukaryota</taxon>
        <taxon>Sar</taxon>
        <taxon>Stramenopiles</taxon>
        <taxon>Ochrophyta</taxon>
        <taxon>Bacillariophyta</taxon>
        <taxon>Coscinodiscophyceae</taxon>
        <taxon>Thalassiosirophycidae</taxon>
        <taxon>Thalassiosirales</taxon>
        <taxon>Thalassiosiraceae</taxon>
        <taxon>Thalassiosira</taxon>
    </lineage>
</organism>
<sequence length="52" mass="5826">PAWSGGPYPEAQPLKTRPQWRTRIRQRVARDSLQASLPRLATNSGGRMKGHS</sequence>
<evidence type="ECO:0000313" key="3">
    <source>
        <dbReference type="Proteomes" id="UP000266841"/>
    </source>
</evidence>
<accession>K0R7J1</accession>
<name>K0R7J1_THAOC</name>
<feature type="region of interest" description="Disordered" evidence="1">
    <location>
        <begin position="1"/>
        <end position="20"/>
    </location>
</feature>
<dbReference type="EMBL" id="AGNL01044819">
    <property type="protein sequence ID" value="EJK49418.1"/>
    <property type="molecule type" value="Genomic_DNA"/>
</dbReference>
<evidence type="ECO:0000313" key="2">
    <source>
        <dbReference type="EMBL" id="EJK49418.1"/>
    </source>
</evidence>
<keyword evidence="3" id="KW-1185">Reference proteome</keyword>
<gene>
    <name evidence="2" type="ORF">THAOC_31705</name>
</gene>